<dbReference type="OrthoDB" id="10011394at2"/>
<evidence type="ECO:0000313" key="1">
    <source>
        <dbReference type="EMBL" id="OOF56384.1"/>
    </source>
</evidence>
<dbReference type="Proteomes" id="UP000188541">
    <property type="component" value="Unassembled WGS sequence"/>
</dbReference>
<dbReference type="AlphaFoldDB" id="A0A1V3JIC1"/>
<evidence type="ECO:0008006" key="3">
    <source>
        <dbReference type="Google" id="ProtNLM"/>
    </source>
</evidence>
<sequence>MPKIETSRVSGHGTELKGKATYLYKGGEGYAEIYENDSFGGKSYYSDSVSENDGKGYIVLNADFDNKKISGSAAYNLYGTRDNRNEVKRQVELTFKDTSLYKGSDHLKFNGEATGKLLSKDLKEELSGSYSGDISSNGKGTSLHYNIYTQGRNIKVTSRNGFSDSVYLHKQ</sequence>
<organism evidence="1 2">
    <name type="scientific">Rodentibacter genomosp. 2</name>
    <dbReference type="NCBI Taxonomy" id="1908266"/>
    <lineage>
        <taxon>Bacteria</taxon>
        <taxon>Pseudomonadati</taxon>
        <taxon>Pseudomonadota</taxon>
        <taxon>Gammaproteobacteria</taxon>
        <taxon>Pasteurellales</taxon>
        <taxon>Pasteurellaceae</taxon>
        <taxon>Rodentibacter</taxon>
    </lineage>
</organism>
<dbReference type="EMBL" id="MLHO01000030">
    <property type="protein sequence ID" value="OOF56384.1"/>
    <property type="molecule type" value="Genomic_DNA"/>
</dbReference>
<reference evidence="1 2" key="1">
    <citation type="submission" date="2016-10" db="EMBL/GenBank/DDBJ databases">
        <title>Rodentibacter gen. nov. and new species.</title>
        <authorList>
            <person name="Christensen H."/>
        </authorList>
    </citation>
    <scope>NUCLEOTIDE SEQUENCE [LARGE SCALE GENOMIC DNA]</scope>
    <source>
        <strain evidence="1 2">1996246016</strain>
    </source>
</reference>
<gene>
    <name evidence="1" type="ORF">BKK55_06070</name>
</gene>
<evidence type="ECO:0000313" key="2">
    <source>
        <dbReference type="Proteomes" id="UP000188541"/>
    </source>
</evidence>
<dbReference type="STRING" id="1908266.BKK55_06070"/>
<keyword evidence="2" id="KW-1185">Reference proteome</keyword>
<protein>
    <recommendedName>
        <fullName evidence="3">Factor H binding protein C-terminal domain-containing protein</fullName>
    </recommendedName>
</protein>
<name>A0A1V3JIC1_9PAST</name>
<accession>A0A1V3JIC1</accession>
<proteinExistence type="predicted"/>
<comment type="caution">
    <text evidence="1">The sequence shown here is derived from an EMBL/GenBank/DDBJ whole genome shotgun (WGS) entry which is preliminary data.</text>
</comment>
<dbReference type="RefSeq" id="WP_077551024.1">
    <property type="nucleotide sequence ID" value="NZ_MLHO01000030.1"/>
</dbReference>